<dbReference type="EMBL" id="BKCJ011199355">
    <property type="protein sequence ID" value="GFD02638.1"/>
    <property type="molecule type" value="Genomic_DNA"/>
</dbReference>
<dbReference type="AlphaFoldDB" id="A0A699SZZ7"/>
<accession>A0A699SZZ7</accession>
<proteinExistence type="predicted"/>
<protein>
    <submittedName>
        <fullName evidence="1">Uncharacterized protein</fullName>
    </submittedName>
</protein>
<feature type="non-terminal residue" evidence="1">
    <location>
        <position position="123"/>
    </location>
</feature>
<organism evidence="1">
    <name type="scientific">Tanacetum cinerariifolium</name>
    <name type="common">Dalmatian daisy</name>
    <name type="synonym">Chrysanthemum cinerariifolium</name>
    <dbReference type="NCBI Taxonomy" id="118510"/>
    <lineage>
        <taxon>Eukaryota</taxon>
        <taxon>Viridiplantae</taxon>
        <taxon>Streptophyta</taxon>
        <taxon>Embryophyta</taxon>
        <taxon>Tracheophyta</taxon>
        <taxon>Spermatophyta</taxon>
        <taxon>Magnoliopsida</taxon>
        <taxon>eudicotyledons</taxon>
        <taxon>Gunneridae</taxon>
        <taxon>Pentapetalae</taxon>
        <taxon>asterids</taxon>
        <taxon>campanulids</taxon>
        <taxon>Asterales</taxon>
        <taxon>Asteraceae</taxon>
        <taxon>Asteroideae</taxon>
        <taxon>Anthemideae</taxon>
        <taxon>Anthemidinae</taxon>
        <taxon>Tanacetum</taxon>
    </lineage>
</organism>
<evidence type="ECO:0000313" key="1">
    <source>
        <dbReference type="EMBL" id="GFD02638.1"/>
    </source>
</evidence>
<gene>
    <name evidence="1" type="ORF">Tci_874607</name>
</gene>
<name>A0A699SZZ7_TANCI</name>
<feature type="non-terminal residue" evidence="1">
    <location>
        <position position="1"/>
    </location>
</feature>
<reference evidence="1" key="1">
    <citation type="journal article" date="2019" name="Sci. Rep.">
        <title>Draft genome of Tanacetum cinerariifolium, the natural source of mosquito coil.</title>
        <authorList>
            <person name="Yamashiro T."/>
            <person name="Shiraishi A."/>
            <person name="Satake H."/>
            <person name="Nakayama K."/>
        </authorList>
    </citation>
    <scope>NUCLEOTIDE SEQUENCE</scope>
</reference>
<comment type="caution">
    <text evidence="1">The sequence shown here is derived from an EMBL/GenBank/DDBJ whole genome shotgun (WGS) entry which is preliminary data.</text>
</comment>
<sequence length="123" mass="12329">YESQALVLLPIIIGAAVQTYCTQALAPAGPARLAARLAAAAAGLLPAGRAAAGHCDAGGAVCARRLGAGPRPPLGRGRATDPRYGAVRGGYDGSVLQAHLGLSRQVAVFPDWGRAAAHAELVL</sequence>